<dbReference type="EMBL" id="FR839628">
    <property type="protein sequence ID" value="CCA37168.1"/>
    <property type="molecule type" value="Genomic_DNA"/>
</dbReference>
<dbReference type="InterPro" id="IPR029063">
    <property type="entry name" value="SAM-dependent_MTases_sf"/>
</dbReference>
<name>F2QLD6_KOMPC</name>
<dbReference type="Proteomes" id="UP000006853">
    <property type="component" value="Chromosome 1"/>
</dbReference>
<organism evidence="2 3">
    <name type="scientific">Komagataella phaffii (strain ATCC 76273 / CBS 7435 / CECT 11047 / NRRL Y-11430 / Wegner 21-1)</name>
    <name type="common">Yeast</name>
    <name type="synonym">Pichia pastoris</name>
    <dbReference type="NCBI Taxonomy" id="981350"/>
    <lineage>
        <taxon>Eukaryota</taxon>
        <taxon>Fungi</taxon>
        <taxon>Dikarya</taxon>
        <taxon>Ascomycota</taxon>
        <taxon>Saccharomycotina</taxon>
        <taxon>Pichiomycetes</taxon>
        <taxon>Pichiales</taxon>
        <taxon>Pichiaceae</taxon>
        <taxon>Komagataella</taxon>
    </lineage>
</organism>
<dbReference type="PANTHER" id="PTHR12496">
    <property type="entry name" value="CGI-41 METHYLTRANSFERASE"/>
    <property type="match status" value="1"/>
</dbReference>
<proteinExistence type="predicted"/>
<gene>
    <name evidence="2" type="ordered locus">PP7435_Chr1-1038</name>
</gene>
<dbReference type="HOGENOM" id="CLU_073375_0_0_1"/>
<evidence type="ECO:0000259" key="1">
    <source>
        <dbReference type="Pfam" id="PF13679"/>
    </source>
</evidence>
<dbReference type="AlphaFoldDB" id="F2QLD6"/>
<reference evidence="2 3" key="1">
    <citation type="journal article" date="2011" name="J. Biotechnol.">
        <title>High-quality genome sequence of Pichia pastoris CBS7435.</title>
        <authorList>
            <person name="Kuberl A."/>
            <person name="Schneider J."/>
            <person name="Thallinger G.G."/>
            <person name="Anderl I."/>
            <person name="Wibberg D."/>
            <person name="Hajek T."/>
            <person name="Jaenicke S."/>
            <person name="Brinkrolf K."/>
            <person name="Goesmann A."/>
            <person name="Szczepanowski R."/>
            <person name="Puhler A."/>
            <person name="Schwab H."/>
            <person name="Glieder A."/>
            <person name="Pichler H."/>
        </authorList>
    </citation>
    <scope>NUCLEOTIDE SEQUENCE [LARGE SCALE GENOMIC DNA]</scope>
    <source>
        <strain evidence="3">ATCC 76273 / CBS 7435 / CECT 11047 / NRRL Y-11430 / Wegner 21-1</strain>
    </source>
</reference>
<evidence type="ECO:0000313" key="3">
    <source>
        <dbReference type="Proteomes" id="UP000006853"/>
    </source>
</evidence>
<reference evidence="2 3" key="3">
    <citation type="journal article" date="2016" name="FEMS Yeast Res.">
        <title>Curation of the genome annotation of Pichia pastoris (Komagataella phaffii) CBS7435 from gene level to protein function.</title>
        <authorList>
            <person name="Valli M."/>
            <person name="Tatto N.E."/>
            <person name="Peymann A."/>
            <person name="Gruber C."/>
            <person name="Landes N."/>
            <person name="Ekker H."/>
            <person name="Thallinger G.G."/>
            <person name="Mattanovich D."/>
            <person name="Gasser B."/>
            <person name="Graf A.B."/>
        </authorList>
    </citation>
    <scope>GENOME REANNOTATION</scope>
    <source>
        <strain evidence="2 3">ATCC 76273 / CBS 7435 / CECT 11047 / NRRL Y-11430 / Wegner 21-1</strain>
    </source>
</reference>
<dbReference type="Pfam" id="PF13679">
    <property type="entry name" value="Methyltransf_32"/>
    <property type="match status" value="1"/>
</dbReference>
<protein>
    <recommendedName>
        <fullName evidence="1">Methyltransferase domain-containing protein</fullName>
    </recommendedName>
</protein>
<dbReference type="PANTHER" id="PTHR12496:SF0">
    <property type="entry name" value="METHYLTRANSFERASE DOMAIN-CONTAINING PROTEIN"/>
    <property type="match status" value="1"/>
</dbReference>
<keyword evidence="3" id="KW-1185">Reference proteome</keyword>
<dbReference type="InterPro" id="IPR052220">
    <property type="entry name" value="METTL25"/>
</dbReference>
<reference key="2">
    <citation type="submission" date="2011-04" db="EMBL/GenBank/DDBJ databases">
        <title>High-quality genome sequence of Pichia pastoris CBS 7435.</title>
        <authorList>
            <person name="Kueberl A."/>
            <person name="Schneider J."/>
            <person name="Thallinger G.G."/>
            <person name="Anderl I."/>
            <person name="Wibberg D."/>
            <person name="Hajek T."/>
            <person name="Jaenicke S."/>
            <person name="Brinkrolf K."/>
            <person name="Goesmann A."/>
            <person name="Szczepanowski R."/>
            <person name="Puehler A."/>
            <person name="Schwab H."/>
            <person name="Glieder A."/>
            <person name="Pichler H."/>
        </authorList>
    </citation>
    <scope>NUCLEOTIDE SEQUENCE</scope>
    <source>
        <strain>CBS 7435</strain>
    </source>
</reference>
<sequence length="312" mass="34724">MQGHSSVSSDDWVKVSSNYWEFLLQSFCSASSSTISLSNRAKAIQQQDQEHDREWQEDFPVLPPSLLLGLTPAKQTTVKGFVYLVNSLIKSTGDPNNDIVEIGMGKGYISRILASSFYNYKILGIDVNGEKLRSNLRIHRLINSDKHTDLTIEAPTNLPRQQISNNLMAVNALLDDRPSQLNNVIMSNLPFFSLGKPVGTMVQICIVGMNLCGDLSYKVVENMCSSVENVSYSIKAASLVPCCAHLLTTFPISKNLKRQFQDKPFTLSQRLVALDLCYYIQEHLPNVKPFLKEFCAKSANGGNNVMVQAILL</sequence>
<dbReference type="SUPFAM" id="SSF53335">
    <property type="entry name" value="S-adenosyl-L-methionine-dependent methyltransferases"/>
    <property type="match status" value="1"/>
</dbReference>
<accession>F2QLD6</accession>
<dbReference type="InterPro" id="IPR025714">
    <property type="entry name" value="Methyltranfer_dom"/>
</dbReference>
<dbReference type="Gene3D" id="3.40.50.150">
    <property type="entry name" value="Vaccinia Virus protein VP39"/>
    <property type="match status" value="1"/>
</dbReference>
<feature type="domain" description="Methyltransferase" evidence="1">
    <location>
        <begin position="74"/>
        <end position="248"/>
    </location>
</feature>
<evidence type="ECO:0000313" key="2">
    <source>
        <dbReference type="EMBL" id="CCA37168.1"/>
    </source>
</evidence>